<feature type="transmembrane region" description="Helical" evidence="8">
    <location>
        <begin position="167"/>
        <end position="188"/>
    </location>
</feature>
<keyword evidence="4" id="KW-0067">ATP-binding</keyword>
<reference evidence="11 12" key="1">
    <citation type="journal article" date="2015" name="BMC Genomics">
        <title>Genome mining reveals unlocked bioactive potential of marine Gram-negative bacteria.</title>
        <authorList>
            <person name="Machado H."/>
            <person name="Sonnenschein E.C."/>
            <person name="Melchiorsen J."/>
            <person name="Gram L."/>
        </authorList>
    </citation>
    <scope>NUCLEOTIDE SEQUENCE [LARGE SCALE GENOMIC DNA]</scope>
    <source>
        <strain evidence="11 12">S4054</strain>
    </source>
</reference>
<comment type="subcellular location">
    <subcellularLocation>
        <location evidence="1">Cell membrane</location>
        <topology evidence="1">Multi-pass membrane protein</topology>
    </subcellularLocation>
</comment>
<dbReference type="InterPro" id="IPR003439">
    <property type="entry name" value="ABC_transporter-like_ATP-bd"/>
</dbReference>
<evidence type="ECO:0000256" key="5">
    <source>
        <dbReference type="ARBA" id="ARBA00022989"/>
    </source>
</evidence>
<dbReference type="GO" id="GO:0005524">
    <property type="term" value="F:ATP binding"/>
    <property type="evidence" value="ECO:0007669"/>
    <property type="project" value="UniProtKB-KW"/>
</dbReference>
<dbReference type="RefSeq" id="WP_046356031.1">
    <property type="nucleotide sequence ID" value="NZ_AUXW01000142.1"/>
</dbReference>
<keyword evidence="2 8" id="KW-0812">Transmembrane</keyword>
<dbReference type="InterPro" id="IPR003593">
    <property type="entry name" value="AAA+_ATPase"/>
</dbReference>
<feature type="domain" description="ABC transmembrane type-1" evidence="10">
    <location>
        <begin position="20"/>
        <end position="309"/>
    </location>
</feature>
<feature type="region of interest" description="Disordered" evidence="7">
    <location>
        <begin position="560"/>
        <end position="579"/>
    </location>
</feature>
<feature type="domain" description="ABC transporter" evidence="9">
    <location>
        <begin position="342"/>
        <end position="571"/>
    </location>
</feature>
<dbReference type="AlphaFoldDB" id="A0A0F6AEB7"/>
<dbReference type="PATRIC" id="fig|1129367.4.peg.2390"/>
<evidence type="ECO:0000256" key="8">
    <source>
        <dbReference type="SAM" id="Phobius"/>
    </source>
</evidence>
<keyword evidence="6 8" id="KW-0472">Membrane</keyword>
<dbReference type="InterPro" id="IPR005898">
    <property type="entry name" value="Cyc_pep_transpt_SyrD/YojI"/>
</dbReference>
<proteinExistence type="predicted"/>
<dbReference type="GO" id="GO:1904680">
    <property type="term" value="F:peptide transmembrane transporter activity"/>
    <property type="evidence" value="ECO:0007669"/>
    <property type="project" value="InterPro"/>
</dbReference>
<name>A0A0F6AEB7_9GAMM</name>
<dbReference type="SUPFAM" id="SSF52540">
    <property type="entry name" value="P-loop containing nucleoside triphosphate hydrolases"/>
    <property type="match status" value="1"/>
</dbReference>
<feature type="transmembrane region" description="Helical" evidence="8">
    <location>
        <begin position="247"/>
        <end position="271"/>
    </location>
</feature>
<dbReference type="PANTHER" id="PTHR43394">
    <property type="entry name" value="ATP-DEPENDENT PERMEASE MDL1, MITOCHONDRIAL"/>
    <property type="match status" value="1"/>
</dbReference>
<evidence type="ECO:0000256" key="2">
    <source>
        <dbReference type="ARBA" id="ARBA00022692"/>
    </source>
</evidence>
<evidence type="ECO:0000256" key="1">
    <source>
        <dbReference type="ARBA" id="ARBA00004651"/>
    </source>
</evidence>
<comment type="caution">
    <text evidence="11">The sequence shown here is derived from an EMBL/GenBank/DDBJ whole genome shotgun (WGS) entry which is preliminary data.</text>
</comment>
<feature type="transmembrane region" description="Helical" evidence="8">
    <location>
        <begin position="68"/>
        <end position="94"/>
    </location>
</feature>
<dbReference type="Gene3D" id="1.20.1560.10">
    <property type="entry name" value="ABC transporter type 1, transmembrane domain"/>
    <property type="match status" value="1"/>
</dbReference>
<keyword evidence="5 8" id="KW-1133">Transmembrane helix</keyword>
<feature type="transmembrane region" description="Helical" evidence="8">
    <location>
        <begin position="283"/>
        <end position="301"/>
    </location>
</feature>
<dbReference type="Proteomes" id="UP000033434">
    <property type="component" value="Unassembled WGS sequence"/>
</dbReference>
<dbReference type="GO" id="GO:0016887">
    <property type="term" value="F:ATP hydrolysis activity"/>
    <property type="evidence" value="ECO:0007669"/>
    <property type="project" value="InterPro"/>
</dbReference>
<sequence>MQLKKISDLYWNCSPNSFYFSVLLGIFTGLCYAMLIPFIMYAMSSNNAESLQLTVEDYFYFSSPTSQLAIFFLVAISAIIVIRTTSLVFSTFLAKRASVKHRISLYHRIQNLPYAELEKIGQARLINLLNVDIPHITTAATTLPVIWSNAITIVGTLGYLIYLDIRIFLFVTVSLLLAMLTYQLPLILGTRLYAESREHYDEIQEGVKSLILGAKELKLNQSRSDEFFEQSLMKPERKALKSVIKGYSVFCFGENYGGIVCFLVIGVVLFHLPYRFEISQAELFSIIMALLYLTGPAGQILSSMNLVRQGQVSLAKVKKFYTELSEEPVGKDEKMDTPWKQLEVSDLSYAYSSAPDSFALNKVNLTFRRGEVNFIVGGNGSGKSTLSKCLSLHYLPTEGYLSFDQQQINDDNRRDARQFVSAIYSDYHLFSDFYGIEVKDSSQQQKVLSYLRYLELDEKVKIEDGRLSTTRLSDGQRRRLALLVLLLEDRDICMFDEWAADQDPRFKHIFYSKILQDLKQQGKVIIVVSHDDRYFEFADQLIFMESGHVDRVVHQPDANQRQLSASKTVDHKPELTGSV</sequence>
<dbReference type="Gene3D" id="3.40.50.300">
    <property type="entry name" value="P-loop containing nucleotide triphosphate hydrolases"/>
    <property type="match status" value="1"/>
</dbReference>
<evidence type="ECO:0000259" key="9">
    <source>
        <dbReference type="PROSITE" id="PS50893"/>
    </source>
</evidence>
<feature type="transmembrane region" description="Helical" evidence="8">
    <location>
        <begin position="20"/>
        <end position="43"/>
    </location>
</feature>
<evidence type="ECO:0000313" key="11">
    <source>
        <dbReference type="EMBL" id="KKE83734.1"/>
    </source>
</evidence>
<dbReference type="EMBL" id="AUXW01000142">
    <property type="protein sequence ID" value="KKE83734.1"/>
    <property type="molecule type" value="Genomic_DNA"/>
</dbReference>
<keyword evidence="3" id="KW-0547">Nucleotide-binding</keyword>
<evidence type="ECO:0000259" key="10">
    <source>
        <dbReference type="PROSITE" id="PS50929"/>
    </source>
</evidence>
<accession>A0A0F6AEB7</accession>
<dbReference type="InterPro" id="IPR011527">
    <property type="entry name" value="ABC1_TM_dom"/>
</dbReference>
<dbReference type="GO" id="GO:0015421">
    <property type="term" value="F:ABC-type oligopeptide transporter activity"/>
    <property type="evidence" value="ECO:0007669"/>
    <property type="project" value="TreeGrafter"/>
</dbReference>
<protein>
    <recommendedName>
        <fullName evidence="13">Cyclic peptide transporter</fullName>
    </recommendedName>
</protein>
<dbReference type="InterPro" id="IPR036640">
    <property type="entry name" value="ABC1_TM_sf"/>
</dbReference>
<evidence type="ECO:0000256" key="7">
    <source>
        <dbReference type="SAM" id="MobiDB-lite"/>
    </source>
</evidence>
<dbReference type="PROSITE" id="PS50893">
    <property type="entry name" value="ABC_TRANSPORTER_2"/>
    <property type="match status" value="1"/>
</dbReference>
<organism evidence="11 12">
    <name type="scientific">Pseudoalteromonas luteoviolacea S4054</name>
    <dbReference type="NCBI Taxonomy" id="1129367"/>
    <lineage>
        <taxon>Bacteria</taxon>
        <taxon>Pseudomonadati</taxon>
        <taxon>Pseudomonadota</taxon>
        <taxon>Gammaproteobacteria</taxon>
        <taxon>Alteromonadales</taxon>
        <taxon>Pseudoalteromonadaceae</taxon>
        <taxon>Pseudoalteromonas</taxon>
    </lineage>
</organism>
<dbReference type="Pfam" id="PF00005">
    <property type="entry name" value="ABC_tran"/>
    <property type="match status" value="1"/>
</dbReference>
<gene>
    <name evidence="11" type="ORF">N479_12975</name>
</gene>
<dbReference type="NCBIfam" id="TIGR01194">
    <property type="entry name" value="cyc_pep_trnsptr"/>
    <property type="match status" value="1"/>
</dbReference>
<evidence type="ECO:0008006" key="13">
    <source>
        <dbReference type="Google" id="ProtNLM"/>
    </source>
</evidence>
<dbReference type="InterPro" id="IPR039421">
    <property type="entry name" value="Type_1_exporter"/>
</dbReference>
<evidence type="ECO:0000256" key="3">
    <source>
        <dbReference type="ARBA" id="ARBA00022741"/>
    </source>
</evidence>
<feature type="compositionally biased region" description="Basic and acidic residues" evidence="7">
    <location>
        <begin position="568"/>
        <end position="579"/>
    </location>
</feature>
<dbReference type="SUPFAM" id="SSF90123">
    <property type="entry name" value="ABC transporter transmembrane region"/>
    <property type="match status" value="1"/>
</dbReference>
<feature type="transmembrane region" description="Helical" evidence="8">
    <location>
        <begin position="143"/>
        <end position="161"/>
    </location>
</feature>
<dbReference type="GO" id="GO:0005886">
    <property type="term" value="C:plasma membrane"/>
    <property type="evidence" value="ECO:0007669"/>
    <property type="project" value="UniProtKB-SubCell"/>
</dbReference>
<dbReference type="PANTHER" id="PTHR43394:SF1">
    <property type="entry name" value="ATP-BINDING CASSETTE SUB-FAMILY B MEMBER 10, MITOCHONDRIAL"/>
    <property type="match status" value="1"/>
</dbReference>
<evidence type="ECO:0000313" key="12">
    <source>
        <dbReference type="Proteomes" id="UP000033434"/>
    </source>
</evidence>
<dbReference type="InterPro" id="IPR027417">
    <property type="entry name" value="P-loop_NTPase"/>
</dbReference>
<evidence type="ECO:0000256" key="6">
    <source>
        <dbReference type="ARBA" id="ARBA00023136"/>
    </source>
</evidence>
<dbReference type="PROSITE" id="PS50929">
    <property type="entry name" value="ABC_TM1F"/>
    <property type="match status" value="1"/>
</dbReference>
<dbReference type="SMART" id="SM00382">
    <property type="entry name" value="AAA"/>
    <property type="match status" value="1"/>
</dbReference>
<evidence type="ECO:0000256" key="4">
    <source>
        <dbReference type="ARBA" id="ARBA00022840"/>
    </source>
</evidence>